<dbReference type="PANTHER" id="PTHR44591:SF14">
    <property type="entry name" value="PROTEIN PILG"/>
    <property type="match status" value="1"/>
</dbReference>
<evidence type="ECO:0000313" key="5">
    <source>
        <dbReference type="EMBL" id="QOV88780.1"/>
    </source>
</evidence>
<evidence type="ECO:0000256" key="1">
    <source>
        <dbReference type="ARBA" id="ARBA00022553"/>
    </source>
</evidence>
<accession>A0A7M2WWA1</accession>
<dbReference type="Proteomes" id="UP000593765">
    <property type="component" value="Chromosome"/>
</dbReference>
<evidence type="ECO:0000313" key="6">
    <source>
        <dbReference type="Proteomes" id="UP000593765"/>
    </source>
</evidence>
<dbReference type="PANTHER" id="PTHR44591">
    <property type="entry name" value="STRESS RESPONSE REGULATOR PROTEIN 1"/>
    <property type="match status" value="1"/>
</dbReference>
<dbReference type="PROSITE" id="PS50110">
    <property type="entry name" value="RESPONSE_REGULATORY"/>
    <property type="match status" value="1"/>
</dbReference>
<dbReference type="GO" id="GO:0000160">
    <property type="term" value="P:phosphorelay signal transduction system"/>
    <property type="evidence" value="ECO:0007669"/>
    <property type="project" value="UniProtKB-KW"/>
</dbReference>
<dbReference type="KEGG" id="hbs:IPV69_21510"/>
<protein>
    <submittedName>
        <fullName evidence="5">Response regulator</fullName>
    </submittedName>
</protein>
<dbReference type="SMART" id="SM00448">
    <property type="entry name" value="REC"/>
    <property type="match status" value="1"/>
</dbReference>
<dbReference type="EMBL" id="CP063458">
    <property type="protein sequence ID" value="QOV88780.1"/>
    <property type="molecule type" value="Genomic_DNA"/>
</dbReference>
<evidence type="ECO:0000256" key="3">
    <source>
        <dbReference type="PROSITE-ProRule" id="PRU00169"/>
    </source>
</evidence>
<keyword evidence="6" id="KW-1185">Reference proteome</keyword>
<evidence type="ECO:0000259" key="4">
    <source>
        <dbReference type="PROSITE" id="PS50110"/>
    </source>
</evidence>
<dbReference type="InterPro" id="IPR001789">
    <property type="entry name" value="Sig_transdc_resp-reg_receiver"/>
</dbReference>
<organism evidence="5 6">
    <name type="scientific">Humisphaera borealis</name>
    <dbReference type="NCBI Taxonomy" id="2807512"/>
    <lineage>
        <taxon>Bacteria</taxon>
        <taxon>Pseudomonadati</taxon>
        <taxon>Planctomycetota</taxon>
        <taxon>Phycisphaerae</taxon>
        <taxon>Tepidisphaerales</taxon>
        <taxon>Tepidisphaeraceae</taxon>
        <taxon>Humisphaera</taxon>
    </lineage>
</organism>
<dbReference type="InterPro" id="IPR050595">
    <property type="entry name" value="Bact_response_regulator"/>
</dbReference>
<evidence type="ECO:0000256" key="2">
    <source>
        <dbReference type="ARBA" id="ARBA00023012"/>
    </source>
</evidence>
<keyword evidence="1 3" id="KW-0597">Phosphoprotein</keyword>
<dbReference type="RefSeq" id="WP_206291783.1">
    <property type="nucleotide sequence ID" value="NZ_CP063458.1"/>
</dbReference>
<dbReference type="Pfam" id="PF00072">
    <property type="entry name" value="Response_reg"/>
    <property type="match status" value="1"/>
</dbReference>
<reference evidence="5 6" key="1">
    <citation type="submission" date="2020-10" db="EMBL/GenBank/DDBJ databases">
        <title>Wide distribution of Phycisphaera-like planctomycetes from WD2101 soil group in peatlands and genome analysis of the first cultivated representative.</title>
        <authorList>
            <person name="Dedysh S.N."/>
            <person name="Beletsky A.V."/>
            <person name="Ivanova A."/>
            <person name="Kulichevskaya I.S."/>
            <person name="Suzina N.E."/>
            <person name="Philippov D.A."/>
            <person name="Rakitin A.L."/>
            <person name="Mardanov A.V."/>
            <person name="Ravin N.V."/>
        </authorList>
    </citation>
    <scope>NUCLEOTIDE SEQUENCE [LARGE SCALE GENOMIC DNA]</scope>
    <source>
        <strain evidence="5 6">M1803</strain>
    </source>
</reference>
<dbReference type="CDD" id="cd00156">
    <property type="entry name" value="REC"/>
    <property type="match status" value="1"/>
</dbReference>
<feature type="domain" description="Response regulatory" evidence="4">
    <location>
        <begin position="3"/>
        <end position="119"/>
    </location>
</feature>
<feature type="modified residue" description="4-aspartylphosphate" evidence="3">
    <location>
        <position position="52"/>
    </location>
</feature>
<sequence length="130" mass="14152">MTKILVIDDAPAMRSSLSRALRKEGFEVLAADDGLQAIGYVANRPPDLIILDINMPRMNGIEVLKRLRQNMLWRTVPVLVFSGSPNAMTLQQARDLGAVEVLLKGETQVSELSAKIRALTGSGERLAPAV</sequence>
<dbReference type="AlphaFoldDB" id="A0A7M2WWA1"/>
<dbReference type="InterPro" id="IPR011006">
    <property type="entry name" value="CheY-like_superfamily"/>
</dbReference>
<proteinExistence type="predicted"/>
<keyword evidence="2" id="KW-0902">Two-component regulatory system</keyword>
<dbReference type="SUPFAM" id="SSF52172">
    <property type="entry name" value="CheY-like"/>
    <property type="match status" value="1"/>
</dbReference>
<dbReference type="Gene3D" id="3.40.50.2300">
    <property type="match status" value="1"/>
</dbReference>
<name>A0A7M2WWA1_9BACT</name>
<gene>
    <name evidence="5" type="ORF">IPV69_21510</name>
</gene>